<dbReference type="PANTHER" id="PTHR33490">
    <property type="entry name" value="BLR5614 PROTEIN-RELATED"/>
    <property type="match status" value="1"/>
</dbReference>
<gene>
    <name evidence="2" type="ORF">SAMN06297144_0253</name>
</gene>
<dbReference type="InterPro" id="IPR002931">
    <property type="entry name" value="Transglutaminase-like"/>
</dbReference>
<dbReference type="PANTHER" id="PTHR33490:SF1">
    <property type="entry name" value="SLL1233 PROTEIN"/>
    <property type="match status" value="1"/>
</dbReference>
<accession>A0A285QAL1</accession>
<sequence length="284" mass="30992">MKLRIQHDTIYRYRRSVTLQAHRLVLVPRGTHELRVLTQSLKLAPEAKVEWAQDVFGNLIATATFAATTDELSISAGIMVEQCAPTWPVFSIAPGAHSYPFRYSDNEIADLGALLQPQRVDEEVRLDTWVRTFVRASPTDTLSLLIDLNAGVAAAATYRTRDEEGTQTPLATLSLASGSCRDLAALFIEAARRLGFGARAVSGYLYDPDTPCDAPGSTHAWAEVYLPLAGWIAFDPTHRRIGSANLIPVAVGRANDQIMPISGGYIGEADDRADMQVRVSVQAI</sequence>
<dbReference type="InterPro" id="IPR013589">
    <property type="entry name" value="Bac_transglu_N"/>
</dbReference>
<evidence type="ECO:0000313" key="3">
    <source>
        <dbReference type="Proteomes" id="UP000219494"/>
    </source>
</evidence>
<organism evidence="2 3">
    <name type="scientific">Sphingomonas guangdongensis</name>
    <dbReference type="NCBI Taxonomy" id="1141890"/>
    <lineage>
        <taxon>Bacteria</taxon>
        <taxon>Pseudomonadati</taxon>
        <taxon>Pseudomonadota</taxon>
        <taxon>Alphaproteobacteria</taxon>
        <taxon>Sphingomonadales</taxon>
        <taxon>Sphingomonadaceae</taxon>
        <taxon>Sphingomonas</taxon>
    </lineage>
</organism>
<dbReference type="Pfam" id="PF01841">
    <property type="entry name" value="Transglut_core"/>
    <property type="match status" value="1"/>
</dbReference>
<reference evidence="2 3" key="1">
    <citation type="submission" date="2017-07" db="EMBL/GenBank/DDBJ databases">
        <authorList>
            <person name="Sun Z.S."/>
            <person name="Albrecht U."/>
            <person name="Echele G."/>
            <person name="Lee C.C."/>
        </authorList>
    </citation>
    <scope>NUCLEOTIDE SEQUENCE [LARGE SCALE GENOMIC DNA]</scope>
    <source>
        <strain evidence="2 3">CGMCC 1.12672</strain>
    </source>
</reference>
<dbReference type="AlphaFoldDB" id="A0A285QAL1"/>
<dbReference type="Pfam" id="PF08379">
    <property type="entry name" value="Bact_transglu_N"/>
    <property type="match status" value="1"/>
</dbReference>
<dbReference type="RefSeq" id="WP_097062214.1">
    <property type="nucleotide sequence ID" value="NZ_OBMI01000001.1"/>
</dbReference>
<dbReference type="EMBL" id="OBMI01000001">
    <property type="protein sequence ID" value="SOB78866.1"/>
    <property type="molecule type" value="Genomic_DNA"/>
</dbReference>
<dbReference type="SMART" id="SM00460">
    <property type="entry name" value="TGc"/>
    <property type="match status" value="1"/>
</dbReference>
<proteinExistence type="predicted"/>
<dbReference type="OrthoDB" id="9804023at2"/>
<dbReference type="SUPFAM" id="SSF54001">
    <property type="entry name" value="Cysteine proteinases"/>
    <property type="match status" value="1"/>
</dbReference>
<feature type="domain" description="Transglutaminase-like" evidence="1">
    <location>
        <begin position="172"/>
        <end position="238"/>
    </location>
</feature>
<dbReference type="GO" id="GO:0006508">
    <property type="term" value="P:proteolysis"/>
    <property type="evidence" value="ECO:0007669"/>
    <property type="project" value="UniProtKB-KW"/>
</dbReference>
<dbReference type="Proteomes" id="UP000219494">
    <property type="component" value="Unassembled WGS sequence"/>
</dbReference>
<dbReference type="Gene3D" id="3.10.620.30">
    <property type="match status" value="1"/>
</dbReference>
<dbReference type="InterPro" id="IPR038765">
    <property type="entry name" value="Papain-like_cys_pep_sf"/>
</dbReference>
<keyword evidence="3" id="KW-1185">Reference proteome</keyword>
<keyword evidence="2" id="KW-0378">Hydrolase</keyword>
<keyword evidence="2" id="KW-0645">Protease</keyword>
<protein>
    <submittedName>
        <fullName evidence="2">Transglutaminase-like enzyme, putative cysteine protease</fullName>
    </submittedName>
</protein>
<evidence type="ECO:0000313" key="2">
    <source>
        <dbReference type="EMBL" id="SOB78866.1"/>
    </source>
</evidence>
<evidence type="ECO:0000259" key="1">
    <source>
        <dbReference type="SMART" id="SM00460"/>
    </source>
</evidence>
<name>A0A285QAL1_9SPHN</name>
<dbReference type="GO" id="GO:0008233">
    <property type="term" value="F:peptidase activity"/>
    <property type="evidence" value="ECO:0007669"/>
    <property type="project" value="UniProtKB-KW"/>
</dbReference>